<proteinExistence type="predicted"/>
<gene>
    <name evidence="1" type="ORF">F53441_13466</name>
</gene>
<sequence length="228" mass="26030">MSVESKYGGASLICGELSNFNSNLSALTWTAQLILFDFVCFQKQDDEDGIPDLLDQMCKKYFQQMAETPFGHVLQWRLYLFAASRTSLTKHQARWSLDGEKVDYMGTKLHMEQVTQLVESEFRQAHSLLYDELLFGMRQVAPIEAWRLHDDLDVDDYGASWLTDERNRDILAGTHDALLQQIEGRADLQQVFPQGSNATGHKWSCHTCSSLKHLGLILVLVKICLLEQ</sequence>
<comment type="caution">
    <text evidence="1">The sequence shown here is derived from an EMBL/GenBank/DDBJ whole genome shotgun (WGS) entry which is preliminary data.</text>
</comment>
<protein>
    <submittedName>
        <fullName evidence="1">Telomere-associated recq helicase</fullName>
    </submittedName>
</protein>
<dbReference type="EMBL" id="JAADJG010000838">
    <property type="protein sequence ID" value="KAF4435637.1"/>
    <property type="molecule type" value="Genomic_DNA"/>
</dbReference>
<name>A0A8H4JMV9_9HYPO</name>
<dbReference type="AlphaFoldDB" id="A0A8H4JMV9"/>
<evidence type="ECO:0000313" key="1">
    <source>
        <dbReference type="EMBL" id="KAF4435637.1"/>
    </source>
</evidence>
<dbReference type="Proteomes" id="UP000605986">
    <property type="component" value="Unassembled WGS sequence"/>
</dbReference>
<accession>A0A8H4JMV9</accession>
<organism evidence="1 2">
    <name type="scientific">Fusarium austroafricanum</name>
    <dbReference type="NCBI Taxonomy" id="2364996"/>
    <lineage>
        <taxon>Eukaryota</taxon>
        <taxon>Fungi</taxon>
        <taxon>Dikarya</taxon>
        <taxon>Ascomycota</taxon>
        <taxon>Pezizomycotina</taxon>
        <taxon>Sordariomycetes</taxon>
        <taxon>Hypocreomycetidae</taxon>
        <taxon>Hypocreales</taxon>
        <taxon>Nectriaceae</taxon>
        <taxon>Fusarium</taxon>
        <taxon>Fusarium concolor species complex</taxon>
    </lineage>
</organism>
<dbReference type="OrthoDB" id="5083424at2759"/>
<evidence type="ECO:0000313" key="2">
    <source>
        <dbReference type="Proteomes" id="UP000605986"/>
    </source>
</evidence>
<reference evidence="1" key="1">
    <citation type="submission" date="2020-01" db="EMBL/GenBank/DDBJ databases">
        <title>Identification and distribution of gene clusters putatively required for synthesis of sphingolipid metabolism inhibitors in phylogenetically diverse species of the filamentous fungus Fusarium.</title>
        <authorList>
            <person name="Kim H.-S."/>
            <person name="Busman M."/>
            <person name="Brown D.W."/>
            <person name="Divon H."/>
            <person name="Uhlig S."/>
            <person name="Proctor R.H."/>
        </authorList>
    </citation>
    <scope>NUCLEOTIDE SEQUENCE</scope>
    <source>
        <strain evidence="1">NRRL 53441</strain>
    </source>
</reference>
<keyword evidence="2" id="KW-1185">Reference proteome</keyword>